<reference evidence="9 10" key="1">
    <citation type="submission" date="2017-03" db="EMBL/GenBank/DDBJ databases">
        <title>Draft Genome sequence of Marispirochaeta sp. strain JC444.</title>
        <authorList>
            <person name="Shivani Y."/>
            <person name="Subhash Y."/>
            <person name="Sasikala C."/>
            <person name="Ramana C."/>
        </authorList>
    </citation>
    <scope>NUCLEOTIDE SEQUENCE [LARGE SCALE GENOMIC DNA]</scope>
    <source>
        <strain evidence="9 10">JC444</strain>
    </source>
</reference>
<feature type="transmembrane region" description="Helical" evidence="7">
    <location>
        <begin position="261"/>
        <end position="282"/>
    </location>
</feature>
<dbReference type="InterPro" id="IPR025966">
    <property type="entry name" value="OppC_N"/>
</dbReference>
<keyword evidence="6 7" id="KW-0472">Membrane</keyword>
<evidence type="ECO:0000256" key="5">
    <source>
        <dbReference type="ARBA" id="ARBA00022989"/>
    </source>
</evidence>
<dbReference type="Pfam" id="PF12911">
    <property type="entry name" value="OppC_N"/>
    <property type="match status" value="1"/>
</dbReference>
<dbReference type="Pfam" id="PF00528">
    <property type="entry name" value="BPD_transp_1"/>
    <property type="match status" value="1"/>
</dbReference>
<dbReference type="Gene3D" id="1.10.3720.10">
    <property type="entry name" value="MetI-like"/>
    <property type="match status" value="1"/>
</dbReference>
<comment type="subcellular location">
    <subcellularLocation>
        <location evidence="1 7">Cell membrane</location>
        <topology evidence="1 7">Multi-pass membrane protein</topology>
    </subcellularLocation>
</comment>
<dbReference type="CDD" id="cd06261">
    <property type="entry name" value="TM_PBP2"/>
    <property type="match status" value="1"/>
</dbReference>
<evidence type="ECO:0000256" key="3">
    <source>
        <dbReference type="ARBA" id="ARBA00022475"/>
    </source>
</evidence>
<comment type="similarity">
    <text evidence="7">Belongs to the binding-protein-dependent transport system permease family.</text>
</comment>
<dbReference type="OrthoDB" id="9783218at2"/>
<keyword evidence="10" id="KW-1185">Reference proteome</keyword>
<dbReference type="PANTHER" id="PTHR43386">
    <property type="entry name" value="OLIGOPEPTIDE TRANSPORT SYSTEM PERMEASE PROTEIN APPC"/>
    <property type="match status" value="1"/>
</dbReference>
<comment type="caution">
    <text evidence="9">The sequence shown here is derived from an EMBL/GenBank/DDBJ whole genome shotgun (WGS) entry which is preliminary data.</text>
</comment>
<protein>
    <submittedName>
        <fullName evidence="9">Diguanylate cyclase</fullName>
    </submittedName>
</protein>
<dbReference type="STRING" id="1963862.B4O97_08255"/>
<evidence type="ECO:0000313" key="10">
    <source>
        <dbReference type="Proteomes" id="UP000192343"/>
    </source>
</evidence>
<proteinExistence type="inferred from homology"/>
<name>A0A1Y1RZQ1_9SPIO</name>
<dbReference type="InterPro" id="IPR035906">
    <property type="entry name" value="MetI-like_sf"/>
</dbReference>
<evidence type="ECO:0000259" key="8">
    <source>
        <dbReference type="PROSITE" id="PS50928"/>
    </source>
</evidence>
<evidence type="ECO:0000256" key="1">
    <source>
        <dbReference type="ARBA" id="ARBA00004651"/>
    </source>
</evidence>
<dbReference type="RefSeq" id="WP_083049914.1">
    <property type="nucleotide sequence ID" value="NZ_CAXXQO010000003.1"/>
</dbReference>
<keyword evidence="3" id="KW-1003">Cell membrane</keyword>
<feature type="domain" description="ABC transmembrane type-1" evidence="8">
    <location>
        <begin position="94"/>
        <end position="283"/>
    </location>
</feature>
<dbReference type="PROSITE" id="PS50928">
    <property type="entry name" value="ABC_TM1"/>
    <property type="match status" value="1"/>
</dbReference>
<sequence length="296" mass="31837">MNESLVQNGNIIEVKDPTPFQESLHNLKQNRAAVAGLVIIALFLLVGIFAPLLSPKSPYDQIIADRTLPPFSPGYFLGTDDLGRDMLSRLMYGARISMVIGVVSVGIAMGFGMLIGVTSGYIGGLYDKIVMRLIDIMLAFPYILLTIVIVAVLGPSLFNAMVAIGISQIPRYARLVRASVLAEKENDYVTAERSLGASPFSLMFLSILPNCLAPVSVQATLGVGEAILSSAALSFLGLGAQPPTPEWGLMIASSREFITNAWWIVTFPGLATLFAVLGFNLFGDGLRDILDPKLRD</sequence>
<organism evidence="9 10">
    <name type="scientific">Marispirochaeta aestuarii</name>
    <dbReference type="NCBI Taxonomy" id="1963862"/>
    <lineage>
        <taxon>Bacteria</taxon>
        <taxon>Pseudomonadati</taxon>
        <taxon>Spirochaetota</taxon>
        <taxon>Spirochaetia</taxon>
        <taxon>Spirochaetales</taxon>
        <taxon>Spirochaetaceae</taxon>
        <taxon>Marispirochaeta</taxon>
    </lineage>
</organism>
<keyword evidence="5 7" id="KW-1133">Transmembrane helix</keyword>
<evidence type="ECO:0000256" key="2">
    <source>
        <dbReference type="ARBA" id="ARBA00022448"/>
    </source>
</evidence>
<feature type="transmembrane region" description="Helical" evidence="7">
    <location>
        <begin position="96"/>
        <end position="122"/>
    </location>
</feature>
<dbReference type="PANTHER" id="PTHR43386:SF1">
    <property type="entry name" value="D,D-DIPEPTIDE TRANSPORT SYSTEM PERMEASE PROTEIN DDPC-RELATED"/>
    <property type="match status" value="1"/>
</dbReference>
<dbReference type="InterPro" id="IPR050366">
    <property type="entry name" value="BP-dependent_transpt_permease"/>
</dbReference>
<dbReference type="GO" id="GO:0005886">
    <property type="term" value="C:plasma membrane"/>
    <property type="evidence" value="ECO:0007669"/>
    <property type="project" value="UniProtKB-SubCell"/>
</dbReference>
<keyword evidence="2 7" id="KW-0813">Transport</keyword>
<evidence type="ECO:0000313" key="9">
    <source>
        <dbReference type="EMBL" id="ORC35627.1"/>
    </source>
</evidence>
<dbReference type="AlphaFoldDB" id="A0A1Y1RZQ1"/>
<evidence type="ECO:0000256" key="4">
    <source>
        <dbReference type="ARBA" id="ARBA00022692"/>
    </source>
</evidence>
<feature type="transmembrane region" description="Helical" evidence="7">
    <location>
        <begin position="32"/>
        <end position="53"/>
    </location>
</feature>
<feature type="transmembrane region" description="Helical" evidence="7">
    <location>
        <begin position="142"/>
        <end position="167"/>
    </location>
</feature>
<dbReference type="Proteomes" id="UP000192343">
    <property type="component" value="Unassembled WGS sequence"/>
</dbReference>
<dbReference type="SUPFAM" id="SSF161098">
    <property type="entry name" value="MetI-like"/>
    <property type="match status" value="1"/>
</dbReference>
<dbReference type="InterPro" id="IPR000515">
    <property type="entry name" value="MetI-like"/>
</dbReference>
<gene>
    <name evidence="9" type="ORF">B4O97_08255</name>
</gene>
<accession>A0A1Y1RZQ1</accession>
<dbReference type="EMBL" id="MWQY01000008">
    <property type="protein sequence ID" value="ORC35627.1"/>
    <property type="molecule type" value="Genomic_DNA"/>
</dbReference>
<evidence type="ECO:0000256" key="6">
    <source>
        <dbReference type="ARBA" id="ARBA00023136"/>
    </source>
</evidence>
<keyword evidence="4 7" id="KW-0812">Transmembrane</keyword>
<evidence type="ECO:0000256" key="7">
    <source>
        <dbReference type="RuleBase" id="RU363032"/>
    </source>
</evidence>
<dbReference type="GO" id="GO:0055085">
    <property type="term" value="P:transmembrane transport"/>
    <property type="evidence" value="ECO:0007669"/>
    <property type="project" value="InterPro"/>
</dbReference>